<dbReference type="GO" id="GO:0004414">
    <property type="term" value="F:homoserine O-acetyltransferase activity"/>
    <property type="evidence" value="ECO:0007669"/>
    <property type="project" value="TreeGrafter"/>
</dbReference>
<reference evidence="5" key="1">
    <citation type="journal article" date="2012" name="MBio">
        <title>Comparative genome analysis of Trichophyton rubrum and related dermatophytes reveals candidate genes involved in infection.</title>
        <authorList>
            <person name="Martinez D.A."/>
            <person name="Oliver B.G."/>
            <person name="Graeser Y."/>
            <person name="Goldberg J.M."/>
            <person name="Li W."/>
            <person name="Martinez-Rossi N.M."/>
            <person name="Monod M."/>
            <person name="Shelest E."/>
            <person name="Barton R.C."/>
            <person name="Birch E."/>
            <person name="Brakhage A.A."/>
            <person name="Chen Z."/>
            <person name="Gurr S.J."/>
            <person name="Heiman D."/>
            <person name="Heitman J."/>
            <person name="Kosti I."/>
            <person name="Rossi A."/>
            <person name="Saif S."/>
            <person name="Samalova M."/>
            <person name="Saunders C.W."/>
            <person name="Shea T."/>
            <person name="Summerbell R.C."/>
            <person name="Xu J."/>
            <person name="Young S."/>
            <person name="Zeng Q."/>
            <person name="Birren B.W."/>
            <person name="Cuomo C.A."/>
            <person name="White T.C."/>
        </authorList>
    </citation>
    <scope>NUCLEOTIDE SEQUENCE [LARGE SCALE GENOMIC DNA]</scope>
    <source>
        <strain evidence="5">ATCC MYA-4605 / CBS 113480</strain>
    </source>
</reference>
<dbReference type="Proteomes" id="UP000002035">
    <property type="component" value="Unassembled WGS sequence"/>
</dbReference>
<dbReference type="InterPro" id="IPR029058">
    <property type="entry name" value="AB_hydrolase_fold"/>
</dbReference>
<evidence type="ECO:0000256" key="1">
    <source>
        <dbReference type="ARBA" id="ARBA00006886"/>
    </source>
</evidence>
<dbReference type="PANTHER" id="PTHR32268:SF11">
    <property type="entry name" value="HOMOSERINE O-ACETYLTRANSFERASE"/>
    <property type="match status" value="1"/>
</dbReference>
<dbReference type="InterPro" id="IPR000073">
    <property type="entry name" value="AB_hydrolase_1"/>
</dbReference>
<dbReference type="MEROPS" id="S33.A41"/>
<dbReference type="RefSeq" id="XP_002843844.1">
    <property type="nucleotide sequence ID" value="XM_002843798.1"/>
</dbReference>
<dbReference type="HOGENOM" id="CLU_513841_0_0_1"/>
<keyword evidence="5" id="KW-1185">Reference proteome</keyword>
<keyword evidence="2 4" id="KW-0808">Transferase</keyword>
<dbReference type="VEuPathDB" id="FungiDB:MCYG_07627"/>
<dbReference type="GeneID" id="9226790"/>
<organism evidence="4 5">
    <name type="scientific">Arthroderma otae (strain ATCC MYA-4605 / CBS 113480)</name>
    <name type="common">Microsporum canis</name>
    <dbReference type="NCBI Taxonomy" id="554155"/>
    <lineage>
        <taxon>Eukaryota</taxon>
        <taxon>Fungi</taxon>
        <taxon>Dikarya</taxon>
        <taxon>Ascomycota</taxon>
        <taxon>Pezizomycotina</taxon>
        <taxon>Eurotiomycetes</taxon>
        <taxon>Eurotiomycetidae</taxon>
        <taxon>Onygenales</taxon>
        <taxon>Arthrodermataceae</taxon>
        <taxon>Microsporum</taxon>
    </lineage>
</organism>
<dbReference type="EMBL" id="DS995707">
    <property type="protein sequence ID" value="EEQ34808.1"/>
    <property type="molecule type" value="Genomic_DNA"/>
</dbReference>
<dbReference type="InterPro" id="IPR008220">
    <property type="entry name" value="HAT_MetX-like"/>
</dbReference>
<dbReference type="PANTHER" id="PTHR32268">
    <property type="entry name" value="HOMOSERINE O-ACETYLTRANSFERASE"/>
    <property type="match status" value="1"/>
</dbReference>
<evidence type="ECO:0000259" key="3">
    <source>
        <dbReference type="Pfam" id="PF00561"/>
    </source>
</evidence>
<protein>
    <submittedName>
        <fullName evidence="4">Homoserine o-acetyltransferase</fullName>
    </submittedName>
</protein>
<evidence type="ECO:0000313" key="4">
    <source>
        <dbReference type="EMBL" id="EEQ34808.1"/>
    </source>
</evidence>
<dbReference type="SUPFAM" id="SSF53474">
    <property type="entry name" value="alpha/beta-Hydrolases"/>
    <property type="match status" value="1"/>
</dbReference>
<sequence>MSNTFEREPKSVTIPSFQLENHTVLKNVRVVYHCWGYLSAERNNCLVVCHPSSLGTDVSSWWTPLLGGFGHALDTSRYFIICMNVLGSPFGSTSPLTAVGDIQGAKFPLTTIRDDVRIHRLVLETLDVRQVCMVIGHSMGGMHALEWAFHGAFVQSIVPVATTGTQSGWGIGWSEAQRQNIFSDRNYQSGEYHHRAPPVQGLRAARMAALLIRRSKYSADTFITQGPRCSPSADERGPMLVLESSVSPTRHSTFSTKAMLALYQESEDFARQFDANCYIALTRKTDTHDVGRGRSRDQSARQALKSIIQPVLIIGVESDLLHPIQEQQELADAIPNSKLRIIESAEGHDTVFRPGSVKGTGRLYPDFLNPIRPDLQTWTPGTVIRSMDKLSSLSQARPKYILKYGVLRRHRPMTRAARRQGLVSSEFDKQQGMILPPRRVVIKGSPPIDTLAHQLRGPLHALVHISFISYTSLWQEFRGHVVGSITDVLNHPPQDFAIRLYKKDAKTKVENQLDHAKTCLVRKYLNIKMD</sequence>
<dbReference type="Pfam" id="PF00561">
    <property type="entry name" value="Abhydrolase_1"/>
    <property type="match status" value="1"/>
</dbReference>
<dbReference type="STRING" id="554155.C5FWW8"/>
<dbReference type="eggNOG" id="ENOG502QRIX">
    <property type="taxonomic scope" value="Eukaryota"/>
</dbReference>
<feature type="domain" description="AB hydrolase-1" evidence="3">
    <location>
        <begin position="48"/>
        <end position="348"/>
    </location>
</feature>
<evidence type="ECO:0000313" key="5">
    <source>
        <dbReference type="Proteomes" id="UP000002035"/>
    </source>
</evidence>
<gene>
    <name evidence="4" type="ORF">MCYG_07627</name>
</gene>
<accession>C5FWW8</accession>
<dbReference type="GO" id="GO:0009092">
    <property type="term" value="P:homoserine metabolic process"/>
    <property type="evidence" value="ECO:0007669"/>
    <property type="project" value="TreeGrafter"/>
</dbReference>
<comment type="similarity">
    <text evidence="1">Belongs to the AB hydrolase superfamily. MetX family.</text>
</comment>
<dbReference type="HAMAP" id="MF_00296">
    <property type="entry name" value="MetX_acyltransf"/>
    <property type="match status" value="1"/>
</dbReference>
<dbReference type="NCBIfam" id="TIGR01392">
    <property type="entry name" value="homoserO_Ac_trn"/>
    <property type="match status" value="1"/>
</dbReference>
<dbReference type="AlphaFoldDB" id="C5FWW8"/>
<name>C5FWW8_ARTOC</name>
<dbReference type="OrthoDB" id="191364at2759"/>
<dbReference type="Gene3D" id="3.40.50.1820">
    <property type="entry name" value="alpha/beta hydrolase"/>
    <property type="match status" value="1"/>
</dbReference>
<proteinExistence type="inferred from homology"/>
<evidence type="ECO:0000256" key="2">
    <source>
        <dbReference type="ARBA" id="ARBA00022679"/>
    </source>
</evidence>
<dbReference type="GO" id="GO:0009086">
    <property type="term" value="P:methionine biosynthetic process"/>
    <property type="evidence" value="ECO:0007669"/>
    <property type="project" value="TreeGrafter"/>
</dbReference>